<accession>A0A3N4HLM6</accession>
<evidence type="ECO:0000256" key="1">
    <source>
        <dbReference type="ARBA" id="ARBA00011353"/>
    </source>
</evidence>
<dbReference type="EMBL" id="ML119838">
    <property type="protein sequence ID" value="RPA72981.1"/>
    <property type="molecule type" value="Genomic_DNA"/>
</dbReference>
<dbReference type="SUPFAM" id="SSF54160">
    <property type="entry name" value="Chromo domain-like"/>
    <property type="match status" value="1"/>
</dbReference>
<dbReference type="STRING" id="1160509.A0A3N4HLM6"/>
<sequence>MSETSYTKIYKRRKPVLHLCKPDEHEIKDDEYEIEAIIAHRVESGKEMEFHCCWKGFQEKSWEPLSNLVNCREVLELYKLEFKGNILTTIQAITTKKTKMQQRIALLTYNESVFQAVSTDIQATNNVLDFCEYEKPEKCRLWNGNEPTKELFSDKANELAQRCLSIAIFVSSVIARNESCNCKSSRKLILVYRQLFYIVDTNAQNHRCCVIIKEDLRERMFPII</sequence>
<dbReference type="CDD" id="cd00024">
    <property type="entry name" value="CD_CSD"/>
    <property type="match status" value="1"/>
</dbReference>
<feature type="domain" description="Chromo" evidence="2">
    <location>
        <begin position="32"/>
        <end position="78"/>
    </location>
</feature>
<dbReference type="GO" id="GO:0006338">
    <property type="term" value="P:chromatin remodeling"/>
    <property type="evidence" value="ECO:0007669"/>
    <property type="project" value="UniProtKB-ARBA"/>
</dbReference>
<dbReference type="InterPro" id="IPR023780">
    <property type="entry name" value="Chromo_domain"/>
</dbReference>
<dbReference type="SMART" id="SM00298">
    <property type="entry name" value="CHROMO"/>
    <property type="match status" value="1"/>
</dbReference>
<evidence type="ECO:0000313" key="3">
    <source>
        <dbReference type="EMBL" id="RPA72981.1"/>
    </source>
</evidence>
<evidence type="ECO:0000313" key="4">
    <source>
        <dbReference type="Proteomes" id="UP000275078"/>
    </source>
</evidence>
<dbReference type="Gene3D" id="2.40.50.40">
    <property type="match status" value="1"/>
</dbReference>
<dbReference type="AlphaFoldDB" id="A0A3N4HLM6"/>
<reference evidence="3 4" key="1">
    <citation type="journal article" date="2018" name="Nat. Ecol. Evol.">
        <title>Pezizomycetes genomes reveal the molecular basis of ectomycorrhizal truffle lifestyle.</title>
        <authorList>
            <person name="Murat C."/>
            <person name="Payen T."/>
            <person name="Noel B."/>
            <person name="Kuo A."/>
            <person name="Morin E."/>
            <person name="Chen J."/>
            <person name="Kohler A."/>
            <person name="Krizsan K."/>
            <person name="Balestrini R."/>
            <person name="Da Silva C."/>
            <person name="Montanini B."/>
            <person name="Hainaut M."/>
            <person name="Levati E."/>
            <person name="Barry K.W."/>
            <person name="Belfiori B."/>
            <person name="Cichocki N."/>
            <person name="Clum A."/>
            <person name="Dockter R.B."/>
            <person name="Fauchery L."/>
            <person name="Guy J."/>
            <person name="Iotti M."/>
            <person name="Le Tacon F."/>
            <person name="Lindquist E.A."/>
            <person name="Lipzen A."/>
            <person name="Malagnac F."/>
            <person name="Mello A."/>
            <person name="Molinier V."/>
            <person name="Miyauchi S."/>
            <person name="Poulain J."/>
            <person name="Riccioni C."/>
            <person name="Rubini A."/>
            <person name="Sitrit Y."/>
            <person name="Splivallo R."/>
            <person name="Traeger S."/>
            <person name="Wang M."/>
            <person name="Zifcakova L."/>
            <person name="Wipf D."/>
            <person name="Zambonelli A."/>
            <person name="Paolocci F."/>
            <person name="Nowrousian M."/>
            <person name="Ottonello S."/>
            <person name="Baldrian P."/>
            <person name="Spatafora J.W."/>
            <person name="Henrissat B."/>
            <person name="Nagy L.G."/>
            <person name="Aury J.M."/>
            <person name="Wincker P."/>
            <person name="Grigoriev I.V."/>
            <person name="Bonfante P."/>
            <person name="Martin F.M."/>
        </authorList>
    </citation>
    <scope>NUCLEOTIDE SEQUENCE [LARGE SCALE GENOMIC DNA]</scope>
    <source>
        <strain evidence="3 4">RN42</strain>
    </source>
</reference>
<keyword evidence="4" id="KW-1185">Reference proteome</keyword>
<protein>
    <recommendedName>
        <fullName evidence="2">Chromo domain-containing protein</fullName>
    </recommendedName>
</protein>
<dbReference type="Pfam" id="PF00385">
    <property type="entry name" value="Chromo"/>
    <property type="match status" value="1"/>
</dbReference>
<dbReference type="OrthoDB" id="5427872at2759"/>
<gene>
    <name evidence="3" type="ORF">BJ508DRAFT_314247</name>
</gene>
<evidence type="ECO:0000259" key="2">
    <source>
        <dbReference type="PROSITE" id="PS50013"/>
    </source>
</evidence>
<name>A0A3N4HLM6_ASCIM</name>
<dbReference type="PROSITE" id="PS50013">
    <property type="entry name" value="CHROMO_2"/>
    <property type="match status" value="1"/>
</dbReference>
<proteinExistence type="predicted"/>
<dbReference type="InterPro" id="IPR000953">
    <property type="entry name" value="Chromo/chromo_shadow_dom"/>
</dbReference>
<dbReference type="InterPro" id="IPR016197">
    <property type="entry name" value="Chromo-like_dom_sf"/>
</dbReference>
<organism evidence="3 4">
    <name type="scientific">Ascobolus immersus RN42</name>
    <dbReference type="NCBI Taxonomy" id="1160509"/>
    <lineage>
        <taxon>Eukaryota</taxon>
        <taxon>Fungi</taxon>
        <taxon>Dikarya</taxon>
        <taxon>Ascomycota</taxon>
        <taxon>Pezizomycotina</taxon>
        <taxon>Pezizomycetes</taxon>
        <taxon>Pezizales</taxon>
        <taxon>Ascobolaceae</taxon>
        <taxon>Ascobolus</taxon>
    </lineage>
</organism>
<dbReference type="Proteomes" id="UP000275078">
    <property type="component" value="Unassembled WGS sequence"/>
</dbReference>
<comment type="subunit">
    <text evidence="1">Component of the NuA4 histone acetyltransferase complex.</text>
</comment>